<gene>
    <name evidence="2" type="ORF">E2C01_076070</name>
</gene>
<dbReference type="AlphaFoldDB" id="A0A5B7IGJ8"/>
<evidence type="ECO:0000313" key="2">
    <source>
        <dbReference type="EMBL" id="MPC81453.1"/>
    </source>
</evidence>
<organism evidence="2 3">
    <name type="scientific">Portunus trituberculatus</name>
    <name type="common">Swimming crab</name>
    <name type="synonym">Neptunus trituberculatus</name>
    <dbReference type="NCBI Taxonomy" id="210409"/>
    <lineage>
        <taxon>Eukaryota</taxon>
        <taxon>Metazoa</taxon>
        <taxon>Ecdysozoa</taxon>
        <taxon>Arthropoda</taxon>
        <taxon>Crustacea</taxon>
        <taxon>Multicrustacea</taxon>
        <taxon>Malacostraca</taxon>
        <taxon>Eumalacostraca</taxon>
        <taxon>Eucarida</taxon>
        <taxon>Decapoda</taxon>
        <taxon>Pleocyemata</taxon>
        <taxon>Brachyura</taxon>
        <taxon>Eubrachyura</taxon>
        <taxon>Portunoidea</taxon>
        <taxon>Portunidae</taxon>
        <taxon>Portuninae</taxon>
        <taxon>Portunus</taxon>
    </lineage>
</organism>
<feature type="region of interest" description="Disordered" evidence="1">
    <location>
        <begin position="1"/>
        <end position="23"/>
    </location>
</feature>
<evidence type="ECO:0000313" key="3">
    <source>
        <dbReference type="Proteomes" id="UP000324222"/>
    </source>
</evidence>
<accession>A0A5B7IGJ8</accession>
<reference evidence="2 3" key="1">
    <citation type="submission" date="2019-05" db="EMBL/GenBank/DDBJ databases">
        <title>Another draft genome of Portunus trituberculatus and its Hox gene families provides insights of decapod evolution.</title>
        <authorList>
            <person name="Jeong J.-H."/>
            <person name="Song I."/>
            <person name="Kim S."/>
            <person name="Choi T."/>
            <person name="Kim D."/>
            <person name="Ryu S."/>
            <person name="Kim W."/>
        </authorList>
    </citation>
    <scope>NUCLEOTIDE SEQUENCE [LARGE SCALE GENOMIC DNA]</scope>
    <source>
        <tissue evidence="2">Muscle</tissue>
    </source>
</reference>
<dbReference type="EMBL" id="VSRR010056990">
    <property type="protein sequence ID" value="MPC81453.1"/>
    <property type="molecule type" value="Genomic_DNA"/>
</dbReference>
<name>A0A5B7IGJ8_PORTR</name>
<proteinExistence type="predicted"/>
<protein>
    <submittedName>
        <fullName evidence="2">Uncharacterized protein</fullName>
    </submittedName>
</protein>
<evidence type="ECO:0000256" key="1">
    <source>
        <dbReference type="SAM" id="MobiDB-lite"/>
    </source>
</evidence>
<comment type="caution">
    <text evidence="2">The sequence shown here is derived from an EMBL/GenBank/DDBJ whole genome shotgun (WGS) entry which is preliminary data.</text>
</comment>
<keyword evidence="3" id="KW-1185">Reference proteome</keyword>
<dbReference type="Proteomes" id="UP000324222">
    <property type="component" value="Unassembled WGS sequence"/>
</dbReference>
<sequence length="137" mass="15309">MTQSTWMKRKEVRTSHLSSTQYTPPRLFPGTVHASSSLSGHNTRLLISFSTQYKPPIYSFNTQYTPSHLLPMQYTPSHLLSQAVHVIRLFPKQYTSPRLLPHEVQAFSSPSLPPCLPLRGLGGGAQESLCATKQSKT</sequence>